<dbReference type="GO" id="GO:0008757">
    <property type="term" value="F:S-adenosylmethionine-dependent methyltransferase activity"/>
    <property type="evidence" value="ECO:0007669"/>
    <property type="project" value="InterPro"/>
</dbReference>
<dbReference type="InterPro" id="IPR013216">
    <property type="entry name" value="Methyltransf_11"/>
</dbReference>
<dbReference type="Pfam" id="PF08241">
    <property type="entry name" value="Methyltransf_11"/>
    <property type="match status" value="1"/>
</dbReference>
<dbReference type="GO" id="GO:0032259">
    <property type="term" value="P:methylation"/>
    <property type="evidence" value="ECO:0007669"/>
    <property type="project" value="UniProtKB-KW"/>
</dbReference>
<gene>
    <name evidence="2" type="ORF">CfE428DRAFT_2542</name>
</gene>
<dbReference type="eggNOG" id="COG2226">
    <property type="taxonomic scope" value="Bacteria"/>
</dbReference>
<feature type="domain" description="Methyltransferase type 11" evidence="1">
    <location>
        <begin position="83"/>
        <end position="138"/>
    </location>
</feature>
<dbReference type="RefSeq" id="WP_006979867.1">
    <property type="nucleotide sequence ID" value="NZ_ABVL01000006.1"/>
</dbReference>
<evidence type="ECO:0000313" key="2">
    <source>
        <dbReference type="EMBL" id="EDY19953.1"/>
    </source>
</evidence>
<keyword evidence="2" id="KW-0808">Transferase</keyword>
<comment type="caution">
    <text evidence="2">The sequence shown here is derived from an EMBL/GenBank/DDBJ whole genome shotgun (WGS) entry which is preliminary data.</text>
</comment>
<dbReference type="Proteomes" id="UP000005824">
    <property type="component" value="Unassembled WGS sequence"/>
</dbReference>
<dbReference type="SUPFAM" id="SSF53335">
    <property type="entry name" value="S-adenosyl-L-methionine-dependent methyltransferases"/>
    <property type="match status" value="1"/>
</dbReference>
<evidence type="ECO:0000313" key="3">
    <source>
        <dbReference type="Proteomes" id="UP000005824"/>
    </source>
</evidence>
<dbReference type="EMBL" id="ABVL01000006">
    <property type="protein sequence ID" value="EDY19953.1"/>
    <property type="molecule type" value="Genomic_DNA"/>
</dbReference>
<evidence type="ECO:0000259" key="1">
    <source>
        <dbReference type="Pfam" id="PF08241"/>
    </source>
</evidence>
<organism evidence="2 3">
    <name type="scientific">Chthoniobacter flavus Ellin428</name>
    <dbReference type="NCBI Taxonomy" id="497964"/>
    <lineage>
        <taxon>Bacteria</taxon>
        <taxon>Pseudomonadati</taxon>
        <taxon>Verrucomicrobiota</taxon>
        <taxon>Spartobacteria</taxon>
        <taxon>Chthoniobacterales</taxon>
        <taxon>Chthoniobacteraceae</taxon>
        <taxon>Chthoniobacter</taxon>
    </lineage>
</organism>
<dbReference type="InterPro" id="IPR029063">
    <property type="entry name" value="SAM-dependent_MTases_sf"/>
</dbReference>
<protein>
    <submittedName>
        <fullName evidence="2">Methyltransferase type 11</fullName>
    </submittedName>
</protein>
<keyword evidence="3" id="KW-1185">Reference proteome</keyword>
<keyword evidence="2" id="KW-0489">Methyltransferase</keyword>
<sequence length="224" mass="25568">MEDKVDAIYYQHAGSLPFVRRISFLARRRLCQLFLEVMQPQAGDRVLDVGVSDEVNVESNMLEQVYPHRENLTCASLTDGEAIRRAYPGVQHVQVTPHQPLPFADKTFDIVYSNAVLEHAGSAEQQRFFLSELCRLARRRFVAVPNRLFPVEHHTCLPVIHYLPKATFRRLLRGTRYDVWSHEENLNYVSAAELRALWPAEAPVITYSGIGLGGFRSNLVAYNS</sequence>
<dbReference type="STRING" id="497964.CfE428DRAFT_2542"/>
<reference evidence="2 3" key="1">
    <citation type="journal article" date="2011" name="J. Bacteriol.">
        <title>Genome sequence of Chthoniobacter flavus Ellin428, an aerobic heterotrophic soil bacterium.</title>
        <authorList>
            <person name="Kant R."/>
            <person name="van Passel M.W."/>
            <person name="Palva A."/>
            <person name="Lucas S."/>
            <person name="Lapidus A."/>
            <person name="Glavina Del Rio T."/>
            <person name="Dalin E."/>
            <person name="Tice H."/>
            <person name="Bruce D."/>
            <person name="Goodwin L."/>
            <person name="Pitluck S."/>
            <person name="Larimer F.W."/>
            <person name="Land M.L."/>
            <person name="Hauser L."/>
            <person name="Sangwan P."/>
            <person name="de Vos W.M."/>
            <person name="Janssen P.H."/>
            <person name="Smidt H."/>
        </authorList>
    </citation>
    <scope>NUCLEOTIDE SEQUENCE [LARGE SCALE GENOMIC DNA]</scope>
    <source>
        <strain evidence="2 3">Ellin428</strain>
    </source>
</reference>
<dbReference type="InParanoid" id="B4D0U1"/>
<accession>B4D0U1</accession>
<dbReference type="Gene3D" id="3.40.50.150">
    <property type="entry name" value="Vaccinia Virus protein VP39"/>
    <property type="match status" value="1"/>
</dbReference>
<dbReference type="AlphaFoldDB" id="B4D0U1"/>
<name>B4D0U1_9BACT</name>
<proteinExistence type="predicted"/>